<keyword evidence="1" id="KW-0812">Transmembrane</keyword>
<dbReference type="AlphaFoldDB" id="A0A951PHX1"/>
<evidence type="ECO:0000259" key="2">
    <source>
        <dbReference type="Pfam" id="PF02698"/>
    </source>
</evidence>
<dbReference type="Pfam" id="PF02698">
    <property type="entry name" value="DUF218"/>
    <property type="match status" value="1"/>
</dbReference>
<dbReference type="Proteomes" id="UP000753908">
    <property type="component" value="Unassembled WGS sequence"/>
</dbReference>
<evidence type="ECO:0000313" key="4">
    <source>
        <dbReference type="Proteomes" id="UP000753908"/>
    </source>
</evidence>
<dbReference type="InterPro" id="IPR003848">
    <property type="entry name" value="DUF218"/>
</dbReference>
<feature type="domain" description="DUF218" evidence="2">
    <location>
        <begin position="95"/>
        <end position="227"/>
    </location>
</feature>
<dbReference type="GO" id="GO:0005886">
    <property type="term" value="C:plasma membrane"/>
    <property type="evidence" value="ECO:0007669"/>
    <property type="project" value="TreeGrafter"/>
</dbReference>
<proteinExistence type="predicted"/>
<dbReference type="PANTHER" id="PTHR30336:SF4">
    <property type="entry name" value="ENVELOPE BIOGENESIS FACTOR ELYC"/>
    <property type="match status" value="1"/>
</dbReference>
<dbReference type="Gene3D" id="3.40.50.620">
    <property type="entry name" value="HUPs"/>
    <property type="match status" value="1"/>
</dbReference>
<dbReference type="GO" id="GO:0043164">
    <property type="term" value="P:Gram-negative-bacterium-type cell wall biogenesis"/>
    <property type="evidence" value="ECO:0007669"/>
    <property type="project" value="TreeGrafter"/>
</dbReference>
<dbReference type="InterPro" id="IPR051599">
    <property type="entry name" value="Cell_Envelope_Assoc"/>
</dbReference>
<reference evidence="3" key="2">
    <citation type="journal article" date="2022" name="Microbiol. Resour. Announc.">
        <title>Metagenome Sequencing to Explore Phylogenomics of Terrestrial Cyanobacteria.</title>
        <authorList>
            <person name="Ward R.D."/>
            <person name="Stajich J.E."/>
            <person name="Johansen J.R."/>
            <person name="Huntemann M."/>
            <person name="Clum A."/>
            <person name="Foster B."/>
            <person name="Foster B."/>
            <person name="Roux S."/>
            <person name="Palaniappan K."/>
            <person name="Varghese N."/>
            <person name="Mukherjee S."/>
            <person name="Reddy T.B.K."/>
            <person name="Daum C."/>
            <person name="Copeland A."/>
            <person name="Chen I.A."/>
            <person name="Ivanova N.N."/>
            <person name="Kyrpides N.C."/>
            <person name="Shapiro N."/>
            <person name="Eloe-Fadrosh E.A."/>
            <person name="Pietrasiak N."/>
        </authorList>
    </citation>
    <scope>NUCLEOTIDE SEQUENCE</scope>
    <source>
        <strain evidence="3">CPER-KK1</strain>
    </source>
</reference>
<accession>A0A951PHX1</accession>
<reference evidence="3" key="1">
    <citation type="submission" date="2021-05" db="EMBL/GenBank/DDBJ databases">
        <authorList>
            <person name="Pietrasiak N."/>
            <person name="Ward R."/>
            <person name="Stajich J.E."/>
            <person name="Kurbessoian T."/>
        </authorList>
    </citation>
    <scope>NUCLEOTIDE SEQUENCE</scope>
    <source>
        <strain evidence="3">CPER-KK1</strain>
    </source>
</reference>
<feature type="transmembrane region" description="Helical" evidence="1">
    <location>
        <begin position="58"/>
        <end position="78"/>
    </location>
</feature>
<dbReference type="EMBL" id="JAHHIF010000007">
    <property type="protein sequence ID" value="MBW4544240.1"/>
    <property type="molecule type" value="Genomic_DNA"/>
</dbReference>
<dbReference type="InterPro" id="IPR014729">
    <property type="entry name" value="Rossmann-like_a/b/a_fold"/>
</dbReference>
<gene>
    <name evidence="3" type="ORF">KME25_07345</name>
</gene>
<name>A0A951PHX1_9CYAN</name>
<dbReference type="GO" id="GO:0000270">
    <property type="term" value="P:peptidoglycan metabolic process"/>
    <property type="evidence" value="ECO:0007669"/>
    <property type="project" value="TreeGrafter"/>
</dbReference>
<comment type="caution">
    <text evidence="3">The sequence shown here is derived from an EMBL/GenBank/DDBJ whole genome shotgun (WGS) entry which is preliminary data.</text>
</comment>
<protein>
    <submittedName>
        <fullName evidence="3">YdcF family protein</fullName>
    </submittedName>
</protein>
<evidence type="ECO:0000313" key="3">
    <source>
        <dbReference type="EMBL" id="MBW4544240.1"/>
    </source>
</evidence>
<keyword evidence="1" id="KW-0472">Membrane</keyword>
<feature type="transmembrane region" description="Helical" evidence="1">
    <location>
        <begin position="25"/>
        <end position="46"/>
    </location>
</feature>
<dbReference type="CDD" id="cd06259">
    <property type="entry name" value="YdcF-like"/>
    <property type="match status" value="1"/>
</dbReference>
<keyword evidence="1" id="KW-1133">Transmembrane helix</keyword>
<sequence>MFDSPLCDRQFTQFPLFSNWGQFDWLKIPLLVVPLLLVFFGVRLLLRRSRWKRQFSKPRGILLLSAVTATLLVLLAVADKGLILFLPVDSGTAVQAIVVLGRGTELGIPRIDVAAELWKAKRSPLIFVSGTGDTARMLPLFEKKGIPVRSLDGEDCSLTTPENALFSAAILQVQGIRQILLVTDGPHMWRSLLDFRDRGFSVIPHTSPLPNNISFMDKAFLTFREYLFLITSGIRELFQGQRIPNLNNPELVNLVQKAEQYGQQRRFP</sequence>
<evidence type="ECO:0000256" key="1">
    <source>
        <dbReference type="SAM" id="Phobius"/>
    </source>
</evidence>
<dbReference type="PANTHER" id="PTHR30336">
    <property type="entry name" value="INNER MEMBRANE PROTEIN, PROBABLE PERMEASE"/>
    <property type="match status" value="1"/>
</dbReference>
<organism evidence="3 4">
    <name type="scientific">Symplocastrum torsivum CPER-KK1</name>
    <dbReference type="NCBI Taxonomy" id="450513"/>
    <lineage>
        <taxon>Bacteria</taxon>
        <taxon>Bacillati</taxon>
        <taxon>Cyanobacteriota</taxon>
        <taxon>Cyanophyceae</taxon>
        <taxon>Oscillatoriophycideae</taxon>
        <taxon>Oscillatoriales</taxon>
        <taxon>Microcoleaceae</taxon>
        <taxon>Symplocastrum</taxon>
    </lineage>
</organism>